<dbReference type="GO" id="GO:0006270">
    <property type="term" value="P:DNA replication initiation"/>
    <property type="evidence" value="ECO:0007669"/>
    <property type="project" value="TreeGrafter"/>
</dbReference>
<dbReference type="Pfam" id="PF07034">
    <property type="entry name" value="ORC3_N"/>
    <property type="match status" value="1"/>
</dbReference>
<dbReference type="GO" id="GO:0003688">
    <property type="term" value="F:DNA replication origin binding"/>
    <property type="evidence" value="ECO:0007669"/>
    <property type="project" value="TreeGrafter"/>
</dbReference>
<evidence type="ECO:0000313" key="10">
    <source>
        <dbReference type="Proteomes" id="UP000664521"/>
    </source>
</evidence>
<organism evidence="9 10">
    <name type="scientific">Heterodermia speciosa</name>
    <dbReference type="NCBI Taxonomy" id="116794"/>
    <lineage>
        <taxon>Eukaryota</taxon>
        <taxon>Fungi</taxon>
        <taxon>Dikarya</taxon>
        <taxon>Ascomycota</taxon>
        <taxon>Pezizomycotina</taxon>
        <taxon>Lecanoromycetes</taxon>
        <taxon>OSLEUM clade</taxon>
        <taxon>Lecanoromycetidae</taxon>
        <taxon>Caliciales</taxon>
        <taxon>Physciaceae</taxon>
        <taxon>Heterodermia</taxon>
    </lineage>
</organism>
<accession>A0A8H3J360</accession>
<evidence type="ECO:0000256" key="6">
    <source>
        <dbReference type="SAM" id="MobiDB-lite"/>
    </source>
</evidence>
<dbReference type="PANTHER" id="PTHR12748:SF0">
    <property type="entry name" value="ORIGIN RECOGNITION COMPLEX SUBUNIT 3"/>
    <property type="match status" value="1"/>
</dbReference>
<comment type="caution">
    <text evidence="9">The sequence shown here is derived from an EMBL/GenBank/DDBJ whole genome shotgun (WGS) entry which is preliminary data.</text>
</comment>
<dbReference type="Pfam" id="PF18137">
    <property type="entry name" value="WHD_ORC"/>
    <property type="match status" value="1"/>
</dbReference>
<dbReference type="PANTHER" id="PTHR12748">
    <property type="entry name" value="ORIGIN RECOGNITION COMPLEX SUBUNIT 3"/>
    <property type="match status" value="1"/>
</dbReference>
<gene>
    <name evidence="9" type="ORF">HETSPECPRED_001906</name>
</gene>
<dbReference type="AlphaFoldDB" id="A0A8H3J360"/>
<protein>
    <recommendedName>
        <fullName evidence="11">Origin recognition complex subunit</fullName>
    </recommendedName>
</protein>
<feature type="region of interest" description="Disordered" evidence="6">
    <location>
        <begin position="18"/>
        <end position="41"/>
    </location>
</feature>
<dbReference type="InterPro" id="IPR040855">
    <property type="entry name" value="ORC_WH_C"/>
</dbReference>
<evidence type="ECO:0000259" key="7">
    <source>
        <dbReference type="Pfam" id="PF07034"/>
    </source>
</evidence>
<dbReference type="GO" id="GO:0005656">
    <property type="term" value="C:nuclear pre-replicative complex"/>
    <property type="evidence" value="ECO:0007669"/>
    <property type="project" value="TreeGrafter"/>
</dbReference>
<dbReference type="InterPro" id="IPR020795">
    <property type="entry name" value="ORC3"/>
</dbReference>
<dbReference type="GO" id="GO:0031261">
    <property type="term" value="C:DNA replication preinitiation complex"/>
    <property type="evidence" value="ECO:0007669"/>
    <property type="project" value="TreeGrafter"/>
</dbReference>
<dbReference type="GO" id="GO:0005664">
    <property type="term" value="C:nuclear origin of replication recognition complex"/>
    <property type="evidence" value="ECO:0007669"/>
    <property type="project" value="InterPro"/>
</dbReference>
<evidence type="ECO:0000256" key="5">
    <source>
        <dbReference type="ARBA" id="ARBA00023242"/>
    </source>
</evidence>
<sequence length="703" mass="79123">MTEYESCFIYKPGNIEAHLSDERPQKRRKQPPNSNDASSQCDKATFLPLLAGRERTESAQRRYDLFEAAWNPLDRSLNDVLTGHYTTIVHDVASFVKNAEANPNTQELPSGLIVGAPNVTNQSSLTDAITRQIRTSRDTVVVSLLSTQLPNLKTALKYINQQATSQFDGNANTNWAGRGQYLNYDLQMLHDCIQSQGVRKVVLYLRDTEGFDESLLSDLIDTFSSWMDRIPVVLLFGIATSTDLFQERLPQATLGLLQATHFEINQLDVNILFKTIMTPVRPSGLWLGPNLSRSILQRHKEFVQTTNDFARSMKYLYMTHFFSNPLSILTTNRDDVGNLESILQHEHFEAIRTLPSFRRYAKKLMDDGDIDSVRRLLDDDRTLLDAVRTNLKISETSLREVTAGIEVLTTVQPILSLKKNATWSELYILAMSGELDGSSLVREVLLSIKKMSSDSMHGLITQLSHHLPAINKISEDLSKLMAATADDPAPLRSEHDVHHNTLRTTVVAQKVELSKQTAALSKQDMEYSKIVNRVDTVLREYFQQSFINPQDLFLHEIMIYDAKSPYRDAFTPRPRFAVERALSSPHDYLGCTCCNNARNGLSPTQPTAAILYQLYLESGSQINVSDLWSAFSTIVAAEDPEDEEAEQQRNLFVPRGDIKDGASTNVTPSALFSQALAELKYMGMIKASRKKADHLAKLAWKGL</sequence>
<evidence type="ECO:0000256" key="2">
    <source>
        <dbReference type="ARBA" id="ARBA00010977"/>
    </source>
</evidence>
<dbReference type="CDD" id="cd20704">
    <property type="entry name" value="Orc3"/>
    <property type="match status" value="1"/>
</dbReference>
<evidence type="ECO:0000256" key="3">
    <source>
        <dbReference type="ARBA" id="ARBA00022705"/>
    </source>
</evidence>
<evidence type="ECO:0008006" key="11">
    <source>
        <dbReference type="Google" id="ProtNLM"/>
    </source>
</evidence>
<name>A0A8H3J360_9LECA</name>
<dbReference type="InterPro" id="IPR045667">
    <property type="entry name" value="ORC3_N"/>
</dbReference>
<keyword evidence="5" id="KW-0539">Nucleus</keyword>
<comment type="subcellular location">
    <subcellularLocation>
        <location evidence="1">Nucleus</location>
    </subcellularLocation>
</comment>
<feature type="compositionally biased region" description="Polar residues" evidence="6">
    <location>
        <begin position="31"/>
        <end position="41"/>
    </location>
</feature>
<comment type="similarity">
    <text evidence="2">Belongs to the ORC3 family.</text>
</comment>
<evidence type="ECO:0000256" key="1">
    <source>
        <dbReference type="ARBA" id="ARBA00004123"/>
    </source>
</evidence>
<dbReference type="Proteomes" id="UP000664521">
    <property type="component" value="Unassembled WGS sequence"/>
</dbReference>
<keyword evidence="3" id="KW-0235">DNA replication</keyword>
<feature type="domain" description="Origin recognition complex subunit 3 winged helix C-terminal" evidence="8">
    <location>
        <begin position="575"/>
        <end position="700"/>
    </location>
</feature>
<reference evidence="9" key="1">
    <citation type="submission" date="2021-03" db="EMBL/GenBank/DDBJ databases">
        <authorList>
            <person name="Tagirdzhanova G."/>
        </authorList>
    </citation>
    <scope>NUCLEOTIDE SEQUENCE</scope>
</reference>
<feature type="domain" description="Origin recognition complex subunit 3 N-terminal" evidence="7">
    <location>
        <begin position="6"/>
        <end position="329"/>
    </location>
</feature>
<dbReference type="OrthoDB" id="10265211at2759"/>
<proteinExistence type="inferred from homology"/>
<evidence type="ECO:0000259" key="8">
    <source>
        <dbReference type="Pfam" id="PF18137"/>
    </source>
</evidence>
<evidence type="ECO:0000313" key="9">
    <source>
        <dbReference type="EMBL" id="CAF9939823.1"/>
    </source>
</evidence>
<keyword evidence="10" id="KW-1185">Reference proteome</keyword>
<dbReference type="EMBL" id="CAJPDS010000138">
    <property type="protein sequence ID" value="CAF9939823.1"/>
    <property type="molecule type" value="Genomic_DNA"/>
</dbReference>
<evidence type="ECO:0000256" key="4">
    <source>
        <dbReference type="ARBA" id="ARBA00023125"/>
    </source>
</evidence>
<keyword evidence="4" id="KW-0238">DNA-binding</keyword>